<dbReference type="AlphaFoldDB" id="A0A132BC15"/>
<sequence length="180" mass="20156">MDTSTLTAVALGIAFQIYVSPIPEVSSIKVLVTYSCCNLLLAVYLLTSGLVSDTIVRVTTLNITFLTTACLLTLVRRAFFSPLANFPGPPHYALTNLFKANLYRMGKNAYTILDHHIKYDSDVIRIGPNELSIRNVEAIERLYKGKYPRGTFYGAARVDGATNLNTEGDYELQTPWRRIW</sequence>
<evidence type="ECO:0000313" key="2">
    <source>
        <dbReference type="EMBL" id="KUJ09936.1"/>
    </source>
</evidence>
<dbReference type="GeneID" id="28826887"/>
<keyword evidence="1" id="KW-0472">Membrane</keyword>
<gene>
    <name evidence="2" type="ORF">LY89DRAFT_700991</name>
</gene>
<proteinExistence type="predicted"/>
<accession>A0A132BC15</accession>
<dbReference type="Proteomes" id="UP000070700">
    <property type="component" value="Unassembled WGS sequence"/>
</dbReference>
<evidence type="ECO:0000313" key="3">
    <source>
        <dbReference type="Proteomes" id="UP000070700"/>
    </source>
</evidence>
<keyword evidence="3" id="KW-1185">Reference proteome</keyword>
<organism evidence="2 3">
    <name type="scientific">Mollisia scopiformis</name>
    <name type="common">Conifer needle endophyte fungus</name>
    <name type="synonym">Phialocephala scopiformis</name>
    <dbReference type="NCBI Taxonomy" id="149040"/>
    <lineage>
        <taxon>Eukaryota</taxon>
        <taxon>Fungi</taxon>
        <taxon>Dikarya</taxon>
        <taxon>Ascomycota</taxon>
        <taxon>Pezizomycotina</taxon>
        <taxon>Leotiomycetes</taxon>
        <taxon>Helotiales</taxon>
        <taxon>Mollisiaceae</taxon>
        <taxon>Mollisia</taxon>
    </lineage>
</organism>
<dbReference type="InParanoid" id="A0A132BC15"/>
<protein>
    <submittedName>
        <fullName evidence="2">Uncharacterized protein</fullName>
    </submittedName>
</protein>
<feature type="transmembrane region" description="Helical" evidence="1">
    <location>
        <begin position="63"/>
        <end position="80"/>
    </location>
</feature>
<dbReference type="RefSeq" id="XP_018064291.1">
    <property type="nucleotide sequence ID" value="XM_018217161.1"/>
</dbReference>
<dbReference type="EMBL" id="KQ947430">
    <property type="protein sequence ID" value="KUJ09936.1"/>
    <property type="molecule type" value="Genomic_DNA"/>
</dbReference>
<reference evidence="2 3" key="1">
    <citation type="submission" date="2015-10" db="EMBL/GenBank/DDBJ databases">
        <title>Full genome of DAOMC 229536 Phialocephala scopiformis, a fungal endophyte of spruce producing the potent anti-insectan compound rugulosin.</title>
        <authorList>
            <consortium name="DOE Joint Genome Institute"/>
            <person name="Walker A.K."/>
            <person name="Frasz S.L."/>
            <person name="Seifert K.A."/>
            <person name="Miller J.D."/>
            <person name="Mondo S.J."/>
            <person name="Labutti K."/>
            <person name="Lipzen A."/>
            <person name="Dockter R."/>
            <person name="Kennedy M."/>
            <person name="Grigoriev I.V."/>
            <person name="Spatafora J.W."/>
        </authorList>
    </citation>
    <scope>NUCLEOTIDE SEQUENCE [LARGE SCALE GENOMIC DNA]</scope>
    <source>
        <strain evidence="2 3">CBS 120377</strain>
    </source>
</reference>
<dbReference type="STRING" id="149040.A0A132BC15"/>
<name>A0A132BC15_MOLSC</name>
<dbReference type="KEGG" id="psco:LY89DRAFT_700991"/>
<dbReference type="OrthoDB" id="3945418at2759"/>
<feature type="transmembrane region" description="Helical" evidence="1">
    <location>
        <begin position="31"/>
        <end position="51"/>
    </location>
</feature>
<keyword evidence="1" id="KW-0812">Transmembrane</keyword>
<keyword evidence="1" id="KW-1133">Transmembrane helix</keyword>
<evidence type="ECO:0000256" key="1">
    <source>
        <dbReference type="SAM" id="Phobius"/>
    </source>
</evidence>